<dbReference type="SUPFAM" id="SSF64438">
    <property type="entry name" value="CNF1/YfiH-like putative cysteine hydrolases"/>
    <property type="match status" value="1"/>
</dbReference>
<evidence type="ECO:0000256" key="6">
    <source>
        <dbReference type="ARBA" id="ARBA00022833"/>
    </source>
</evidence>
<accession>A0A4R8MRJ2</accession>
<dbReference type="Gene3D" id="3.60.140.10">
    <property type="entry name" value="CNF1/YfiH-like putative cysteine hydrolases"/>
    <property type="match status" value="1"/>
</dbReference>
<dbReference type="InterPro" id="IPR003730">
    <property type="entry name" value="Cu_polyphenol_OxRdtase"/>
</dbReference>
<dbReference type="GO" id="GO:0016787">
    <property type="term" value="F:hydrolase activity"/>
    <property type="evidence" value="ECO:0007669"/>
    <property type="project" value="UniProtKB-KW"/>
</dbReference>
<dbReference type="PANTHER" id="PTHR30616">
    <property type="entry name" value="UNCHARACTERIZED PROTEIN YFIH"/>
    <property type="match status" value="1"/>
</dbReference>
<comment type="catalytic activity">
    <reaction evidence="7">
        <text>adenosine + H2O + H(+) = inosine + NH4(+)</text>
        <dbReference type="Rhea" id="RHEA:24408"/>
        <dbReference type="ChEBI" id="CHEBI:15377"/>
        <dbReference type="ChEBI" id="CHEBI:15378"/>
        <dbReference type="ChEBI" id="CHEBI:16335"/>
        <dbReference type="ChEBI" id="CHEBI:17596"/>
        <dbReference type="ChEBI" id="CHEBI:28938"/>
        <dbReference type="EC" id="3.5.4.4"/>
    </reaction>
    <physiologicalReaction direction="left-to-right" evidence="7">
        <dbReference type="Rhea" id="RHEA:24409"/>
    </physiologicalReaction>
</comment>
<keyword evidence="4" id="KW-0479">Metal-binding</keyword>
<name>A0A4R8MRJ2_LEPME</name>
<organism evidence="10 11">
    <name type="scientific">Leptospira meyeri</name>
    <dbReference type="NCBI Taxonomy" id="29508"/>
    <lineage>
        <taxon>Bacteria</taxon>
        <taxon>Pseudomonadati</taxon>
        <taxon>Spirochaetota</taxon>
        <taxon>Spirochaetia</taxon>
        <taxon>Leptospirales</taxon>
        <taxon>Leptospiraceae</taxon>
        <taxon>Leptospira</taxon>
    </lineage>
</organism>
<sequence length="248" mass="28156">MEYIREISVSYGKVKYGTAGKQSINGMAEFYPSYPKNAQTWMEYIKVWAGKELEYESPKVVTLNQIHGDFIHQVGIETSIGGWDSSVIWEGDGLYSELQKTLLVVRTADCVPVFLYSSKRPFVAIIHSGWKGTSLGITERMIERAIELGYSQEELQIEIGPYIQGSDYEVGSDVANFFSHLGEEVCFPKGKDKFLLDVGLAIEKRVKEKFQRLGGVENSHTNVYKSPLYFSHRAKEEGRNLNFILWVS</sequence>
<reference evidence="10 11" key="1">
    <citation type="submission" date="2019-03" db="EMBL/GenBank/DDBJ databases">
        <title>Genomic Encyclopedia of Archaeal and Bacterial Type Strains, Phase II (KMG-II): from individual species to whole genera.</title>
        <authorList>
            <person name="Goeker M."/>
        </authorList>
    </citation>
    <scope>NUCLEOTIDE SEQUENCE [LARGE SCALE GENOMIC DNA]</scope>
    <source>
        <strain evidence="10 11">DSM 21537</strain>
    </source>
</reference>
<evidence type="ECO:0000256" key="3">
    <source>
        <dbReference type="ARBA" id="ARBA00022679"/>
    </source>
</evidence>
<evidence type="ECO:0000256" key="5">
    <source>
        <dbReference type="ARBA" id="ARBA00022801"/>
    </source>
</evidence>
<dbReference type="CDD" id="cd16833">
    <property type="entry name" value="YfiH"/>
    <property type="match status" value="1"/>
</dbReference>
<dbReference type="OrthoDB" id="4279at2"/>
<evidence type="ECO:0000313" key="10">
    <source>
        <dbReference type="EMBL" id="TDY67788.1"/>
    </source>
</evidence>
<keyword evidence="3" id="KW-0808">Transferase</keyword>
<comment type="catalytic activity">
    <reaction evidence="8">
        <text>adenosine + phosphate = alpha-D-ribose 1-phosphate + adenine</text>
        <dbReference type="Rhea" id="RHEA:27642"/>
        <dbReference type="ChEBI" id="CHEBI:16335"/>
        <dbReference type="ChEBI" id="CHEBI:16708"/>
        <dbReference type="ChEBI" id="CHEBI:43474"/>
        <dbReference type="ChEBI" id="CHEBI:57720"/>
        <dbReference type="EC" id="2.4.2.1"/>
    </reaction>
    <physiologicalReaction direction="left-to-right" evidence="8">
        <dbReference type="Rhea" id="RHEA:27643"/>
    </physiologicalReaction>
</comment>
<dbReference type="InterPro" id="IPR011324">
    <property type="entry name" value="Cytotoxic_necrot_fac-like_cat"/>
</dbReference>
<keyword evidence="11" id="KW-1185">Reference proteome</keyword>
<keyword evidence="5" id="KW-0378">Hydrolase</keyword>
<evidence type="ECO:0008006" key="12">
    <source>
        <dbReference type="Google" id="ProtNLM"/>
    </source>
</evidence>
<dbReference type="AlphaFoldDB" id="A0A4R8MRJ2"/>
<dbReference type="EMBL" id="SORO01000003">
    <property type="protein sequence ID" value="TDY67788.1"/>
    <property type="molecule type" value="Genomic_DNA"/>
</dbReference>
<dbReference type="PANTHER" id="PTHR30616:SF2">
    <property type="entry name" value="PURINE NUCLEOSIDE PHOSPHORYLASE LACC1"/>
    <property type="match status" value="1"/>
</dbReference>
<comment type="similarity">
    <text evidence="2">Belongs to the purine nucleoside phosphorylase YfiH/LACC1 family.</text>
</comment>
<evidence type="ECO:0000256" key="7">
    <source>
        <dbReference type="ARBA" id="ARBA00047989"/>
    </source>
</evidence>
<comment type="catalytic activity">
    <reaction evidence="9">
        <text>S-methyl-5'-thioadenosine + phosphate = 5-(methylsulfanyl)-alpha-D-ribose 1-phosphate + adenine</text>
        <dbReference type="Rhea" id="RHEA:11852"/>
        <dbReference type="ChEBI" id="CHEBI:16708"/>
        <dbReference type="ChEBI" id="CHEBI:17509"/>
        <dbReference type="ChEBI" id="CHEBI:43474"/>
        <dbReference type="ChEBI" id="CHEBI:58533"/>
        <dbReference type="EC" id="2.4.2.28"/>
    </reaction>
    <physiologicalReaction direction="left-to-right" evidence="9">
        <dbReference type="Rhea" id="RHEA:11853"/>
    </physiologicalReaction>
</comment>
<evidence type="ECO:0000256" key="8">
    <source>
        <dbReference type="ARBA" id="ARBA00048968"/>
    </source>
</evidence>
<dbReference type="Proteomes" id="UP000294684">
    <property type="component" value="Unassembled WGS sequence"/>
</dbReference>
<evidence type="ECO:0000256" key="1">
    <source>
        <dbReference type="ARBA" id="ARBA00000553"/>
    </source>
</evidence>
<evidence type="ECO:0000256" key="2">
    <source>
        <dbReference type="ARBA" id="ARBA00007353"/>
    </source>
</evidence>
<proteinExistence type="inferred from homology"/>
<dbReference type="GeneID" id="79828609"/>
<evidence type="ECO:0000313" key="11">
    <source>
        <dbReference type="Proteomes" id="UP000294684"/>
    </source>
</evidence>
<gene>
    <name evidence="10" type="ORF">CLV96_3342</name>
</gene>
<evidence type="ECO:0000256" key="9">
    <source>
        <dbReference type="ARBA" id="ARBA00049893"/>
    </source>
</evidence>
<dbReference type="GO" id="GO:0017061">
    <property type="term" value="F:S-methyl-5-thioadenosine phosphorylase activity"/>
    <property type="evidence" value="ECO:0007669"/>
    <property type="project" value="UniProtKB-EC"/>
</dbReference>
<dbReference type="STRING" id="1193051.LEP1GSC017_0555"/>
<evidence type="ECO:0000256" key="4">
    <source>
        <dbReference type="ARBA" id="ARBA00022723"/>
    </source>
</evidence>
<dbReference type="Pfam" id="PF02578">
    <property type="entry name" value="Cu-oxidase_4"/>
    <property type="match status" value="1"/>
</dbReference>
<dbReference type="GO" id="GO:0005507">
    <property type="term" value="F:copper ion binding"/>
    <property type="evidence" value="ECO:0007669"/>
    <property type="project" value="TreeGrafter"/>
</dbReference>
<keyword evidence="6" id="KW-0862">Zinc</keyword>
<comment type="catalytic activity">
    <reaction evidence="1">
        <text>inosine + phosphate = alpha-D-ribose 1-phosphate + hypoxanthine</text>
        <dbReference type="Rhea" id="RHEA:27646"/>
        <dbReference type="ChEBI" id="CHEBI:17368"/>
        <dbReference type="ChEBI" id="CHEBI:17596"/>
        <dbReference type="ChEBI" id="CHEBI:43474"/>
        <dbReference type="ChEBI" id="CHEBI:57720"/>
        <dbReference type="EC" id="2.4.2.1"/>
    </reaction>
    <physiologicalReaction direction="left-to-right" evidence="1">
        <dbReference type="Rhea" id="RHEA:27647"/>
    </physiologicalReaction>
</comment>
<protein>
    <recommendedName>
        <fullName evidence="12">Laccase domain-containing protein</fullName>
    </recommendedName>
</protein>
<comment type="caution">
    <text evidence="10">The sequence shown here is derived from an EMBL/GenBank/DDBJ whole genome shotgun (WGS) entry which is preliminary data.</text>
</comment>
<dbReference type="InterPro" id="IPR038371">
    <property type="entry name" value="Cu_polyphenol_OxRdtase_sf"/>
</dbReference>
<dbReference type="RefSeq" id="WP_004784701.1">
    <property type="nucleotide sequence ID" value="NZ_SORO01000003.1"/>
</dbReference>